<dbReference type="Proteomes" id="UP001590951">
    <property type="component" value="Unassembled WGS sequence"/>
</dbReference>
<protein>
    <submittedName>
        <fullName evidence="2">Uncharacterized protein</fullName>
    </submittedName>
</protein>
<feature type="compositionally biased region" description="Polar residues" evidence="1">
    <location>
        <begin position="63"/>
        <end position="98"/>
    </location>
</feature>
<reference evidence="2 3" key="1">
    <citation type="submission" date="2024-09" db="EMBL/GenBank/DDBJ databases">
        <title>Rethinking Asexuality: The Enigmatic Case of Functional Sexual Genes in Lepraria (Stereocaulaceae).</title>
        <authorList>
            <person name="Doellman M."/>
            <person name="Sun Y."/>
            <person name="Barcenas-Pena A."/>
            <person name="Lumbsch H.T."/>
            <person name="Grewe F."/>
        </authorList>
    </citation>
    <scope>NUCLEOTIDE SEQUENCE [LARGE SCALE GENOMIC DNA]</scope>
    <source>
        <strain evidence="2 3">Grewe 0041</strain>
    </source>
</reference>
<proteinExistence type="predicted"/>
<feature type="compositionally biased region" description="Polar residues" evidence="1">
    <location>
        <begin position="146"/>
        <end position="162"/>
    </location>
</feature>
<keyword evidence="3" id="KW-1185">Reference proteome</keyword>
<evidence type="ECO:0000256" key="1">
    <source>
        <dbReference type="SAM" id="MobiDB-lite"/>
    </source>
</evidence>
<feature type="region of interest" description="Disordered" evidence="1">
    <location>
        <begin position="63"/>
        <end position="162"/>
    </location>
</feature>
<comment type="caution">
    <text evidence="2">The sequence shown here is derived from an EMBL/GenBank/DDBJ whole genome shotgun (WGS) entry which is preliminary data.</text>
</comment>
<sequence>MTYYHSSDNDRDRKVLLAQAESPDGPAQFNSQTPLPSSAEAAASNFQATAIPEQVVEVTQVFSQTPRPSRTELTASGTQETVTPQQFEGVTQVISQPSRPSPTELPASFIKETVPPEQLGEMTEAKPQVPGPSPDTPVTDPPIIHSSWTKPVNGSSVESNFA</sequence>
<name>A0ABR4B6R2_9LECA</name>
<gene>
    <name evidence="2" type="ORF">ABVK25_006106</name>
</gene>
<feature type="region of interest" description="Disordered" evidence="1">
    <location>
        <begin position="1"/>
        <end position="42"/>
    </location>
</feature>
<evidence type="ECO:0000313" key="3">
    <source>
        <dbReference type="Proteomes" id="UP001590951"/>
    </source>
</evidence>
<accession>A0ABR4B6R2</accession>
<evidence type="ECO:0000313" key="2">
    <source>
        <dbReference type="EMBL" id="KAL2053455.1"/>
    </source>
</evidence>
<dbReference type="EMBL" id="JBHFEH010000020">
    <property type="protein sequence ID" value="KAL2053455.1"/>
    <property type="molecule type" value="Genomic_DNA"/>
</dbReference>
<organism evidence="2 3">
    <name type="scientific">Lepraria finkii</name>
    <dbReference type="NCBI Taxonomy" id="1340010"/>
    <lineage>
        <taxon>Eukaryota</taxon>
        <taxon>Fungi</taxon>
        <taxon>Dikarya</taxon>
        <taxon>Ascomycota</taxon>
        <taxon>Pezizomycotina</taxon>
        <taxon>Lecanoromycetes</taxon>
        <taxon>OSLEUM clade</taxon>
        <taxon>Lecanoromycetidae</taxon>
        <taxon>Lecanorales</taxon>
        <taxon>Lecanorineae</taxon>
        <taxon>Stereocaulaceae</taxon>
        <taxon>Lepraria</taxon>
    </lineage>
</organism>